<gene>
    <name evidence="2" type="ORF">KY290_035049</name>
</gene>
<dbReference type="PANTHER" id="PTHR31672:SF13">
    <property type="entry name" value="F-BOX PROTEIN CPR30-LIKE"/>
    <property type="match status" value="1"/>
</dbReference>
<dbReference type="InterPro" id="IPR006527">
    <property type="entry name" value="F-box-assoc_dom_typ1"/>
</dbReference>
<dbReference type="Proteomes" id="UP000826656">
    <property type="component" value="Unassembled WGS sequence"/>
</dbReference>
<dbReference type="PANTHER" id="PTHR31672">
    <property type="entry name" value="BNACNNG10540D PROTEIN"/>
    <property type="match status" value="1"/>
</dbReference>
<comment type="caution">
    <text evidence="2">The sequence shown here is derived from an EMBL/GenBank/DDBJ whole genome shotgun (WGS) entry which is preliminary data.</text>
</comment>
<proteinExistence type="predicted"/>
<reference evidence="2 3" key="1">
    <citation type="journal article" date="2021" name="bioRxiv">
        <title>Chromosome-scale and haplotype-resolved genome assembly of a tetraploid potato cultivar.</title>
        <authorList>
            <person name="Sun H."/>
            <person name="Jiao W.-B."/>
            <person name="Krause K."/>
            <person name="Campoy J.A."/>
            <person name="Goel M."/>
            <person name="Folz-Donahue K."/>
            <person name="Kukat C."/>
            <person name="Huettel B."/>
            <person name="Schneeberger K."/>
        </authorList>
    </citation>
    <scope>NUCLEOTIDE SEQUENCE [LARGE SCALE GENOMIC DNA]</scope>
    <source>
        <strain evidence="2">SolTubOtavaFocal</strain>
        <tissue evidence="2">Leaves</tissue>
    </source>
</reference>
<accession>A0ABQ7U6M9</accession>
<name>A0ABQ7U6M9_SOLTU</name>
<dbReference type="Pfam" id="PF07734">
    <property type="entry name" value="FBA_1"/>
    <property type="match status" value="1"/>
</dbReference>
<protein>
    <recommendedName>
        <fullName evidence="1">F-box associated beta-propeller type 1 domain-containing protein</fullName>
    </recommendedName>
</protein>
<evidence type="ECO:0000313" key="3">
    <source>
        <dbReference type="Proteomes" id="UP000826656"/>
    </source>
</evidence>
<evidence type="ECO:0000259" key="1">
    <source>
        <dbReference type="Pfam" id="PF07734"/>
    </source>
</evidence>
<feature type="domain" description="F-box associated beta-propeller type 1" evidence="1">
    <location>
        <begin position="11"/>
        <end position="104"/>
    </location>
</feature>
<organism evidence="2 3">
    <name type="scientific">Solanum tuberosum</name>
    <name type="common">Potato</name>
    <dbReference type="NCBI Taxonomy" id="4113"/>
    <lineage>
        <taxon>Eukaryota</taxon>
        <taxon>Viridiplantae</taxon>
        <taxon>Streptophyta</taxon>
        <taxon>Embryophyta</taxon>
        <taxon>Tracheophyta</taxon>
        <taxon>Spermatophyta</taxon>
        <taxon>Magnoliopsida</taxon>
        <taxon>eudicotyledons</taxon>
        <taxon>Gunneridae</taxon>
        <taxon>Pentapetalae</taxon>
        <taxon>asterids</taxon>
        <taxon>lamiids</taxon>
        <taxon>Solanales</taxon>
        <taxon>Solanaceae</taxon>
        <taxon>Solanoideae</taxon>
        <taxon>Solaneae</taxon>
        <taxon>Solanum</taxon>
    </lineage>
</organism>
<keyword evidence="3" id="KW-1185">Reference proteome</keyword>
<sequence length="187" mass="21388">MQKGYFKIVGSYNGIVCLYDELQSLVLWNPSIHKFISIPMPSIKPQSPHIFVLGFGVDLSETDDYKLVRLVYHMNILFGYNGPHEIEIYSINSGVWRRVVGVEIKHCMVEVMWFGHLLMELYIGLRIEKVVGFRNNDDVLFSTRRTNLVSYDPNSGRNMDPGNSVNSDGFLGGMEAYGPNEQLDYKI</sequence>
<dbReference type="EMBL" id="JAIVGD010000026">
    <property type="protein sequence ID" value="KAH0742006.1"/>
    <property type="molecule type" value="Genomic_DNA"/>
</dbReference>
<evidence type="ECO:0000313" key="2">
    <source>
        <dbReference type="EMBL" id="KAH0742006.1"/>
    </source>
</evidence>
<dbReference type="InterPro" id="IPR050796">
    <property type="entry name" value="SCF_F-box_component"/>
</dbReference>